<keyword evidence="1" id="KW-0687">Ribonucleoprotein</keyword>
<dbReference type="AlphaFoldDB" id="A0A4U9Z046"/>
<dbReference type="GO" id="GO:0005840">
    <property type="term" value="C:ribosome"/>
    <property type="evidence" value="ECO:0007669"/>
    <property type="project" value="UniProtKB-KW"/>
</dbReference>
<dbReference type="RefSeq" id="WP_000422773.1">
    <property type="nucleotide sequence ID" value="NZ_CABEHV010000004.1"/>
</dbReference>
<evidence type="ECO:0000313" key="2">
    <source>
        <dbReference type="Proteomes" id="UP000387692"/>
    </source>
</evidence>
<dbReference type="EMBL" id="CABEHV010000004">
    <property type="protein sequence ID" value="VTS31761.1"/>
    <property type="molecule type" value="Genomic_DNA"/>
</dbReference>
<name>A0A4U9Z046_STRMT</name>
<protein>
    <submittedName>
        <fullName evidence="1">30S ribosomal protein S15</fullName>
    </submittedName>
</protein>
<sequence length="107" mass="12901">MELQELVERCGTIRQAYHELEVKHHDSKWTVEEDLLALSNDIGNFQRLVMTKQGRYYDETPYTLEQKLSENIWWLVELSQRLDIDILTEMENFLSDKEKQLNIKTRK</sequence>
<keyword evidence="1" id="KW-0689">Ribosomal protein</keyword>
<proteinExistence type="predicted"/>
<organism evidence="1 2">
    <name type="scientific">Streptococcus mitis</name>
    <dbReference type="NCBI Taxonomy" id="28037"/>
    <lineage>
        <taxon>Bacteria</taxon>
        <taxon>Bacillati</taxon>
        <taxon>Bacillota</taxon>
        <taxon>Bacilli</taxon>
        <taxon>Lactobacillales</taxon>
        <taxon>Streptococcaceae</taxon>
        <taxon>Streptococcus</taxon>
        <taxon>Streptococcus mitis group</taxon>
    </lineage>
</organism>
<accession>A0A4U9Z046</accession>
<reference evidence="1 2" key="1">
    <citation type="submission" date="2019-05" db="EMBL/GenBank/DDBJ databases">
        <authorList>
            <consortium name="Pathogen Informatics"/>
        </authorList>
    </citation>
    <scope>NUCLEOTIDE SEQUENCE [LARGE SCALE GENOMIC DNA]</scope>
    <source>
        <strain evidence="1 2">NCTC11189</strain>
    </source>
</reference>
<dbReference type="Gene3D" id="1.10.287.1080">
    <property type="entry name" value="MazG-like"/>
    <property type="match status" value="1"/>
</dbReference>
<gene>
    <name evidence="1" type="ORF">NCTC11189_01006</name>
</gene>
<dbReference type="Proteomes" id="UP000387692">
    <property type="component" value="Unassembled WGS sequence"/>
</dbReference>
<evidence type="ECO:0000313" key="1">
    <source>
        <dbReference type="EMBL" id="VTS31761.1"/>
    </source>
</evidence>